<reference evidence="2" key="1">
    <citation type="submission" date="2010-08" db="EMBL/GenBank/DDBJ databases">
        <authorList>
            <consortium name="Caenorhabditis japonica Sequencing Consortium"/>
            <person name="Wilson R.K."/>
        </authorList>
    </citation>
    <scope>NUCLEOTIDE SEQUENCE [LARGE SCALE GENOMIC DNA]</scope>
    <source>
        <strain evidence="2">DF5081</strain>
    </source>
</reference>
<dbReference type="Proteomes" id="UP000005237">
    <property type="component" value="Unassembled WGS sequence"/>
</dbReference>
<organism evidence="1 2">
    <name type="scientific">Caenorhabditis japonica</name>
    <dbReference type="NCBI Taxonomy" id="281687"/>
    <lineage>
        <taxon>Eukaryota</taxon>
        <taxon>Metazoa</taxon>
        <taxon>Ecdysozoa</taxon>
        <taxon>Nematoda</taxon>
        <taxon>Chromadorea</taxon>
        <taxon>Rhabditida</taxon>
        <taxon>Rhabditina</taxon>
        <taxon>Rhabditomorpha</taxon>
        <taxon>Rhabditoidea</taxon>
        <taxon>Rhabditidae</taxon>
        <taxon>Peloderinae</taxon>
        <taxon>Caenorhabditis</taxon>
    </lineage>
</organism>
<evidence type="ECO:0000313" key="2">
    <source>
        <dbReference type="Proteomes" id="UP000005237"/>
    </source>
</evidence>
<name>A0A8R1DLG2_CAEJA</name>
<reference evidence="1" key="2">
    <citation type="submission" date="2022-06" db="UniProtKB">
        <authorList>
            <consortium name="EnsemblMetazoa"/>
        </authorList>
    </citation>
    <scope>IDENTIFICATION</scope>
    <source>
        <strain evidence="1">DF5081</strain>
    </source>
</reference>
<proteinExistence type="predicted"/>
<dbReference type="EnsemblMetazoa" id="CJA06012b.1">
    <property type="protein sequence ID" value="CJA06012b.1"/>
    <property type="gene ID" value="WBGene00125216"/>
</dbReference>
<keyword evidence="2" id="KW-1185">Reference proteome</keyword>
<evidence type="ECO:0000313" key="1">
    <source>
        <dbReference type="EnsemblMetazoa" id="CJA06012b.1"/>
    </source>
</evidence>
<protein>
    <submittedName>
        <fullName evidence="1">Uncharacterized protein</fullName>
    </submittedName>
</protein>
<accession>A0A8R1DLG2</accession>
<sequence>MVRYQRKLLQNSVYGQRNALIVKANSQPYQCGLISMSSPRKLLLLAAMVGVAMAAKCVDGVDNVIKFQDTTKGKGKIIFTDFEVTTYDENKEPSCKKGKAEFRLPGHFKLHKGFITVNEPVTDESSLELALDVEKDSWMIGKVCENGKSQNSFVPDQLCTFQLCQIAPTVCAVLRVKTSGPVDVLPFVQKEPIDIGALPIPQLGGDWKIGAKIQQNKKTLAGVQIGNGKTWLTIYSEEGTGSVNYDPVPPGGPTFDHNEL</sequence>
<dbReference type="AlphaFoldDB" id="A0A8R1DLG2"/>